<sequence length="346" mass="38457">MVERVNNKQRRRTGRDSAGSQLAERESPAPNDAGAHSLGARSKPGATGPRREAAPGAGGRLREAESPAPNKKVIALVYDFDGTLSPKPMQEYAFLPKLGIDPKSFWAECTRVSQAERADALITYMHLLYKKAKEKNVRIDRADLVAQGKLVELYPGVATWFNAMHAYVKKRAGDSSITVKHYLISSGLTEIIEGTKIYPHFANVFASEYWFDAYDLPFPKRVISDTGKTQFLFRINKGLEDLSQSINAHMPEAQRPIPFSNFIYFGDGDTDVPSMALLKKNGGQAIAVHGPDESEAKCVELFKAGRCDFYAVADYRKGSDLWKRTCLLLDRIIADVRVREEVRGLG</sequence>
<dbReference type="InterPro" id="IPR036412">
    <property type="entry name" value="HAD-like_sf"/>
</dbReference>
<reference evidence="3" key="1">
    <citation type="journal article" date="2011" name="J. Bacteriol.">
        <title>Genome sequences of eight morphologically diverse alphaproteobacteria.</title>
        <authorList>
            <consortium name="US DOE Joint Genome Institute"/>
            <person name="Brown P.J."/>
            <person name="Kysela D.T."/>
            <person name="Buechlein A."/>
            <person name="Hemmerich C."/>
            <person name="Brun Y.V."/>
        </authorList>
    </citation>
    <scope>NUCLEOTIDE SEQUENCE [LARGE SCALE GENOMIC DNA]</scope>
    <source>
        <strain evidence="3">ATCC 51888 / DSM 1869 / NCIB 11706 / TK 0415</strain>
    </source>
</reference>
<protein>
    <recommendedName>
        <fullName evidence="4">Haloacid dehalogenase-like hydrolase</fullName>
    </recommendedName>
</protein>
<dbReference type="RefSeq" id="WP_013216248.1">
    <property type="nucleotide sequence ID" value="NC_014313.1"/>
</dbReference>
<keyword evidence="3" id="KW-1185">Reference proteome</keyword>
<dbReference type="AlphaFoldDB" id="D8JRA4"/>
<evidence type="ECO:0008006" key="4">
    <source>
        <dbReference type="Google" id="ProtNLM"/>
    </source>
</evidence>
<name>D8JRA4_HYPDA</name>
<dbReference type="SUPFAM" id="SSF56784">
    <property type="entry name" value="HAD-like"/>
    <property type="match status" value="1"/>
</dbReference>
<feature type="region of interest" description="Disordered" evidence="1">
    <location>
        <begin position="1"/>
        <end position="66"/>
    </location>
</feature>
<dbReference type="STRING" id="582899.Hden_2292"/>
<dbReference type="InterPro" id="IPR023214">
    <property type="entry name" value="HAD_sf"/>
</dbReference>
<evidence type="ECO:0000313" key="3">
    <source>
        <dbReference type="Proteomes" id="UP000002033"/>
    </source>
</evidence>
<evidence type="ECO:0000313" key="2">
    <source>
        <dbReference type="EMBL" id="ADJ24089.1"/>
    </source>
</evidence>
<gene>
    <name evidence="2" type="ordered locus">Hden_2292</name>
</gene>
<dbReference type="eggNOG" id="COG0560">
    <property type="taxonomic scope" value="Bacteria"/>
</dbReference>
<evidence type="ECO:0000256" key="1">
    <source>
        <dbReference type="SAM" id="MobiDB-lite"/>
    </source>
</evidence>
<accession>D8JRA4</accession>
<dbReference type="Proteomes" id="UP000002033">
    <property type="component" value="Chromosome"/>
</dbReference>
<organism evidence="2 3">
    <name type="scientific">Hyphomicrobium denitrificans (strain ATCC 51888 / DSM 1869 / NCIMB 11706 / TK 0415)</name>
    <dbReference type="NCBI Taxonomy" id="582899"/>
    <lineage>
        <taxon>Bacteria</taxon>
        <taxon>Pseudomonadati</taxon>
        <taxon>Pseudomonadota</taxon>
        <taxon>Alphaproteobacteria</taxon>
        <taxon>Hyphomicrobiales</taxon>
        <taxon>Hyphomicrobiaceae</taxon>
        <taxon>Hyphomicrobium</taxon>
    </lineage>
</organism>
<dbReference type="KEGG" id="hdn:Hden_2292"/>
<dbReference type="Gene3D" id="3.40.50.1000">
    <property type="entry name" value="HAD superfamily/HAD-like"/>
    <property type="match status" value="1"/>
</dbReference>
<proteinExistence type="predicted"/>
<dbReference type="EMBL" id="CP002083">
    <property type="protein sequence ID" value="ADJ24089.1"/>
    <property type="molecule type" value="Genomic_DNA"/>
</dbReference>
<dbReference type="OrthoDB" id="9785423at2"/>
<dbReference type="HOGENOM" id="CLU_061567_1_0_5"/>